<sequence>VIRRANGGQSVSVAVGNAPDSWGVWTTKDDM</sequence>
<name>A0A382RAX9_9ZZZZ</name>
<proteinExistence type="predicted"/>
<accession>A0A382RAX9</accession>
<evidence type="ECO:0000313" key="2">
    <source>
        <dbReference type="EMBL" id="SVC94874.1"/>
    </source>
</evidence>
<protein>
    <submittedName>
        <fullName evidence="2">Uncharacterized protein</fullName>
    </submittedName>
</protein>
<dbReference type="EMBL" id="UINC01120409">
    <property type="protein sequence ID" value="SVC94874.1"/>
    <property type="molecule type" value="Genomic_DNA"/>
</dbReference>
<evidence type="ECO:0000256" key="1">
    <source>
        <dbReference type="SAM" id="MobiDB-lite"/>
    </source>
</evidence>
<feature type="region of interest" description="Disordered" evidence="1">
    <location>
        <begin position="1"/>
        <end position="31"/>
    </location>
</feature>
<feature type="non-terminal residue" evidence="2">
    <location>
        <position position="1"/>
    </location>
</feature>
<dbReference type="AlphaFoldDB" id="A0A382RAX9"/>
<gene>
    <name evidence="2" type="ORF">METZ01_LOCUS347728</name>
</gene>
<feature type="non-terminal residue" evidence="2">
    <location>
        <position position="31"/>
    </location>
</feature>
<reference evidence="2" key="1">
    <citation type="submission" date="2018-05" db="EMBL/GenBank/DDBJ databases">
        <authorList>
            <person name="Lanie J.A."/>
            <person name="Ng W.-L."/>
            <person name="Kazmierczak K.M."/>
            <person name="Andrzejewski T.M."/>
            <person name="Davidsen T.M."/>
            <person name="Wayne K.J."/>
            <person name="Tettelin H."/>
            <person name="Glass J.I."/>
            <person name="Rusch D."/>
            <person name="Podicherti R."/>
            <person name="Tsui H.-C.T."/>
            <person name="Winkler M.E."/>
        </authorList>
    </citation>
    <scope>NUCLEOTIDE SEQUENCE</scope>
</reference>
<organism evidence="2">
    <name type="scientific">marine metagenome</name>
    <dbReference type="NCBI Taxonomy" id="408172"/>
    <lineage>
        <taxon>unclassified sequences</taxon>
        <taxon>metagenomes</taxon>
        <taxon>ecological metagenomes</taxon>
    </lineage>
</organism>